<dbReference type="GO" id="GO:0046872">
    <property type="term" value="F:metal ion binding"/>
    <property type="evidence" value="ECO:0007669"/>
    <property type="project" value="UniProtKB-UniRule"/>
</dbReference>
<dbReference type="OrthoDB" id="1645589at2"/>
<evidence type="ECO:0000256" key="7">
    <source>
        <dbReference type="ARBA" id="ARBA00013188"/>
    </source>
</evidence>
<evidence type="ECO:0000256" key="8">
    <source>
        <dbReference type="ARBA" id="ARBA00022723"/>
    </source>
</evidence>
<reference evidence="15 16" key="1">
    <citation type="submission" date="2019-07" db="EMBL/GenBank/DDBJ databases">
        <authorList>
            <person name="Huq M.A."/>
        </authorList>
    </citation>
    <scope>NUCLEOTIDE SEQUENCE [LARGE SCALE GENOMIC DNA]</scope>
    <source>
        <strain evidence="15 16">MAH-19</strain>
    </source>
</reference>
<dbReference type="Gene3D" id="3.20.20.70">
    <property type="entry name" value="Aldolase class I"/>
    <property type="match status" value="1"/>
</dbReference>
<evidence type="ECO:0000313" key="16">
    <source>
        <dbReference type="Proteomes" id="UP000318733"/>
    </source>
</evidence>
<keyword evidence="13" id="KW-0862">Zinc</keyword>
<comment type="cofactor">
    <cofactor evidence="4">
        <name>Zn(2+)</name>
        <dbReference type="ChEBI" id="CHEBI:29105"/>
    </cofactor>
</comment>
<comment type="cofactor">
    <cofactor evidence="10 13">
        <name>a divalent metal cation</name>
        <dbReference type="ChEBI" id="CHEBI:60240"/>
    </cofactor>
    <text evidence="10 13">Binds 1 divalent metal cation per subunit.</text>
</comment>
<feature type="binding site" evidence="10 14">
    <location>
        <begin position="199"/>
        <end position="200"/>
    </location>
    <ligand>
        <name>substrate</name>
    </ligand>
</feature>
<keyword evidence="9 10" id="KW-0413">Isomerase</keyword>
<feature type="binding site" evidence="10">
    <location>
        <begin position="177"/>
        <end position="179"/>
    </location>
    <ligand>
        <name>substrate</name>
    </ligand>
</feature>
<dbReference type="AlphaFoldDB" id="A0A556MMY1"/>
<dbReference type="NCBIfam" id="TIGR01163">
    <property type="entry name" value="rpe"/>
    <property type="match status" value="1"/>
</dbReference>
<keyword evidence="13" id="KW-0464">Manganese</keyword>
<dbReference type="CDD" id="cd00429">
    <property type="entry name" value="RPE"/>
    <property type="match status" value="1"/>
</dbReference>
<feature type="binding site" evidence="14">
    <location>
        <position position="179"/>
    </location>
    <ligand>
        <name>substrate</name>
    </ligand>
</feature>
<comment type="function">
    <text evidence="10">Catalyzes the reversible epimerization of D-ribulose 5-phosphate to D-xylulose 5-phosphate.</text>
</comment>
<dbReference type="HAMAP" id="MF_02227">
    <property type="entry name" value="RPE"/>
    <property type="match status" value="1"/>
</dbReference>
<feature type="active site" description="Proton acceptor" evidence="10 12">
    <location>
        <position position="37"/>
    </location>
</feature>
<dbReference type="EMBL" id="VLPK01000002">
    <property type="protein sequence ID" value="TSJ41119.1"/>
    <property type="molecule type" value="Genomic_DNA"/>
</dbReference>
<keyword evidence="16" id="KW-1185">Reference proteome</keyword>
<organism evidence="15 16">
    <name type="scientific">Mucilaginibacter corticis</name>
    <dbReference type="NCBI Taxonomy" id="2597670"/>
    <lineage>
        <taxon>Bacteria</taxon>
        <taxon>Pseudomonadati</taxon>
        <taxon>Bacteroidota</taxon>
        <taxon>Sphingobacteriia</taxon>
        <taxon>Sphingobacteriales</taxon>
        <taxon>Sphingobacteriaceae</taxon>
        <taxon>Mucilaginibacter</taxon>
    </lineage>
</organism>
<dbReference type="InterPro" id="IPR011060">
    <property type="entry name" value="RibuloseP-bd_barrel"/>
</dbReference>
<comment type="pathway">
    <text evidence="10">Carbohydrate degradation.</text>
</comment>
<feature type="binding site" evidence="10 13">
    <location>
        <position position="68"/>
    </location>
    <ligand>
        <name>a divalent metal cation</name>
        <dbReference type="ChEBI" id="CHEBI:60240"/>
    </ligand>
</feature>
<keyword evidence="8 10" id="KW-0479">Metal-binding</keyword>
<dbReference type="InterPro" id="IPR013785">
    <property type="entry name" value="Aldolase_TIM"/>
</dbReference>
<dbReference type="GO" id="GO:0005737">
    <property type="term" value="C:cytoplasm"/>
    <property type="evidence" value="ECO:0007669"/>
    <property type="project" value="UniProtKB-ARBA"/>
</dbReference>
<keyword evidence="10 11" id="KW-0119">Carbohydrate metabolism</keyword>
<protein>
    <recommendedName>
        <fullName evidence="7 10">Ribulose-phosphate 3-epimerase</fullName>
        <ecNumber evidence="7 10">5.1.3.1</ecNumber>
    </recommendedName>
</protein>
<comment type="cofactor">
    <cofactor evidence="3">
        <name>Co(2+)</name>
        <dbReference type="ChEBI" id="CHEBI:48828"/>
    </cofactor>
</comment>
<evidence type="ECO:0000256" key="9">
    <source>
        <dbReference type="ARBA" id="ARBA00023235"/>
    </source>
</evidence>
<feature type="active site" description="Proton donor" evidence="10 12">
    <location>
        <position position="177"/>
    </location>
</feature>
<feature type="binding site" evidence="10 14">
    <location>
        <position position="10"/>
    </location>
    <ligand>
        <name>substrate</name>
    </ligand>
</feature>
<evidence type="ECO:0000256" key="12">
    <source>
        <dbReference type="PIRSR" id="PIRSR001461-1"/>
    </source>
</evidence>
<comment type="cofactor">
    <cofactor evidence="2">
        <name>Mn(2+)</name>
        <dbReference type="ChEBI" id="CHEBI:29035"/>
    </cofactor>
</comment>
<dbReference type="PIRSF" id="PIRSF001461">
    <property type="entry name" value="RPE"/>
    <property type="match status" value="1"/>
</dbReference>
<evidence type="ECO:0000313" key="15">
    <source>
        <dbReference type="EMBL" id="TSJ41119.1"/>
    </source>
</evidence>
<evidence type="ECO:0000256" key="1">
    <source>
        <dbReference type="ARBA" id="ARBA00001782"/>
    </source>
</evidence>
<dbReference type="PROSITE" id="PS01085">
    <property type="entry name" value="RIBUL_P_3_EPIMER_1"/>
    <property type="match status" value="1"/>
</dbReference>
<dbReference type="PANTHER" id="PTHR11749">
    <property type="entry name" value="RIBULOSE-5-PHOSPHATE-3-EPIMERASE"/>
    <property type="match status" value="1"/>
</dbReference>
<feature type="binding site" evidence="10 14">
    <location>
        <position position="68"/>
    </location>
    <ligand>
        <name>substrate</name>
    </ligand>
</feature>
<evidence type="ECO:0000256" key="5">
    <source>
        <dbReference type="ARBA" id="ARBA00001954"/>
    </source>
</evidence>
<evidence type="ECO:0000256" key="2">
    <source>
        <dbReference type="ARBA" id="ARBA00001936"/>
    </source>
</evidence>
<evidence type="ECO:0000256" key="6">
    <source>
        <dbReference type="ARBA" id="ARBA00009541"/>
    </source>
</evidence>
<evidence type="ECO:0000256" key="11">
    <source>
        <dbReference type="PIRNR" id="PIRNR001461"/>
    </source>
</evidence>
<evidence type="ECO:0000256" key="14">
    <source>
        <dbReference type="PIRSR" id="PIRSR001461-3"/>
    </source>
</evidence>
<comment type="caution">
    <text evidence="15">The sequence shown here is derived from an EMBL/GenBank/DDBJ whole genome shotgun (WGS) entry which is preliminary data.</text>
</comment>
<dbReference type="PROSITE" id="PS01086">
    <property type="entry name" value="RIBUL_P_3_EPIMER_2"/>
    <property type="match status" value="1"/>
</dbReference>
<dbReference type="EC" id="5.1.3.1" evidence="7 10"/>
<feature type="binding site" evidence="10 13">
    <location>
        <position position="37"/>
    </location>
    <ligand>
        <name>a divalent metal cation</name>
        <dbReference type="ChEBI" id="CHEBI:60240"/>
    </ligand>
</feature>
<evidence type="ECO:0000256" key="10">
    <source>
        <dbReference type="HAMAP-Rule" id="MF_02227"/>
    </source>
</evidence>
<evidence type="ECO:0000256" key="4">
    <source>
        <dbReference type="ARBA" id="ARBA00001947"/>
    </source>
</evidence>
<feature type="binding site" evidence="10 13">
    <location>
        <position position="177"/>
    </location>
    <ligand>
        <name>a divalent metal cation</name>
        <dbReference type="ChEBI" id="CHEBI:60240"/>
    </ligand>
</feature>
<comment type="similarity">
    <text evidence="6 10 11">Belongs to the ribulose-phosphate 3-epimerase family.</text>
</comment>
<dbReference type="SUPFAM" id="SSF51366">
    <property type="entry name" value="Ribulose-phoshate binding barrel"/>
    <property type="match status" value="1"/>
</dbReference>
<keyword evidence="13" id="KW-0170">Cobalt</keyword>
<comment type="catalytic activity">
    <reaction evidence="1 10 11">
        <text>D-ribulose 5-phosphate = D-xylulose 5-phosphate</text>
        <dbReference type="Rhea" id="RHEA:13677"/>
        <dbReference type="ChEBI" id="CHEBI:57737"/>
        <dbReference type="ChEBI" id="CHEBI:58121"/>
        <dbReference type="EC" id="5.1.3.1"/>
    </reaction>
</comment>
<dbReference type="GO" id="GO:0019323">
    <property type="term" value="P:pentose catabolic process"/>
    <property type="evidence" value="ECO:0007669"/>
    <property type="project" value="UniProtKB-UniRule"/>
</dbReference>
<proteinExistence type="inferred from homology"/>
<sequence>MTNTRLISPSILSADFGNLQRDIEMLNQSEADWIHVDIMDGQFVPNISFGFPVAEVAKKHATKPLDVHLMIVEPDRYLKRFADAGASGLTVQLEACPNLHRTVQVIKESGCRAGVAINPHSPVSLLEDIITELDLVLVMSVNPGFGGQKFIENTYKKVADARNLIEKRNSKALIEIDGGVDMNNAGKLFSAGANVLVAGSSVFAASSPSQMISSLKHA</sequence>
<dbReference type="InterPro" id="IPR026019">
    <property type="entry name" value="Ribul_P_3_epim"/>
</dbReference>
<gene>
    <name evidence="10" type="primary">rpe</name>
    <name evidence="15" type="ORF">FO440_13715</name>
</gene>
<comment type="cofactor">
    <cofactor evidence="5">
        <name>Fe(2+)</name>
        <dbReference type="ChEBI" id="CHEBI:29033"/>
    </cofactor>
</comment>
<feature type="binding site" evidence="10 14">
    <location>
        <begin position="144"/>
        <end position="147"/>
    </location>
    <ligand>
        <name>substrate</name>
    </ligand>
</feature>
<dbReference type="Pfam" id="PF00834">
    <property type="entry name" value="Ribul_P_3_epim"/>
    <property type="match status" value="1"/>
</dbReference>
<name>A0A556MMY1_9SPHI</name>
<evidence type="ECO:0000256" key="3">
    <source>
        <dbReference type="ARBA" id="ARBA00001941"/>
    </source>
</evidence>
<accession>A0A556MMY1</accession>
<dbReference type="GO" id="GO:0004750">
    <property type="term" value="F:D-ribulose-phosphate 3-epimerase activity"/>
    <property type="evidence" value="ECO:0007669"/>
    <property type="project" value="UniProtKB-UniRule"/>
</dbReference>
<dbReference type="FunFam" id="3.20.20.70:FF:000004">
    <property type="entry name" value="Ribulose-phosphate 3-epimerase"/>
    <property type="match status" value="1"/>
</dbReference>
<evidence type="ECO:0000256" key="13">
    <source>
        <dbReference type="PIRSR" id="PIRSR001461-2"/>
    </source>
</evidence>
<dbReference type="NCBIfam" id="NF004076">
    <property type="entry name" value="PRK05581.1-4"/>
    <property type="match status" value="1"/>
</dbReference>
<feature type="binding site" evidence="10 13">
    <location>
        <position position="35"/>
    </location>
    <ligand>
        <name>a divalent metal cation</name>
        <dbReference type="ChEBI" id="CHEBI:60240"/>
    </ligand>
</feature>
<dbReference type="Proteomes" id="UP000318733">
    <property type="component" value="Unassembled WGS sequence"/>
</dbReference>
<dbReference type="InterPro" id="IPR000056">
    <property type="entry name" value="Ribul_P_3_epim-like"/>
</dbReference>
<dbReference type="GO" id="GO:0006098">
    <property type="term" value="P:pentose-phosphate shunt"/>
    <property type="evidence" value="ECO:0007669"/>
    <property type="project" value="UniProtKB-UniRule"/>
</dbReference>